<dbReference type="Proteomes" id="UP000829998">
    <property type="component" value="Chromosome"/>
</dbReference>
<proteinExistence type="predicted"/>
<dbReference type="EMBL" id="CP096829">
    <property type="protein sequence ID" value="UPZ13855.1"/>
    <property type="molecule type" value="Genomic_DNA"/>
</dbReference>
<gene>
    <name evidence="1" type="ORF">M0M44_13955</name>
</gene>
<evidence type="ECO:0008006" key="3">
    <source>
        <dbReference type="Google" id="ProtNLM"/>
    </source>
</evidence>
<dbReference type="PROSITE" id="PS51257">
    <property type="entry name" value="PROKAR_LIPOPROTEIN"/>
    <property type="match status" value="1"/>
</dbReference>
<organism evidence="1 2">
    <name type="scientific">Flavobacterium humidisoli</name>
    <dbReference type="NCBI Taxonomy" id="2937442"/>
    <lineage>
        <taxon>Bacteria</taxon>
        <taxon>Pseudomonadati</taxon>
        <taxon>Bacteroidota</taxon>
        <taxon>Flavobacteriia</taxon>
        <taxon>Flavobacteriales</taxon>
        <taxon>Flavobacteriaceae</taxon>
        <taxon>Flavobacterium</taxon>
    </lineage>
</organism>
<protein>
    <recommendedName>
        <fullName evidence="3">MORN repeat variant</fullName>
    </recommendedName>
</protein>
<sequence>MKNKILLYVVFFAICSCKPQNSKQEKIEKIKLNSRENEYKKLVNKEFEKFDINRFNKHKYESGDYIYVLNDGTQINEYGNEESGYFSEQKPRKSLFVISKGYYINSGIRAKGVKFGNVGCVLGIWYEFDENGRLVKETDFDKPFKITIYDIIEFLKNSDVDLYANTTSVNRFYDEKTKKGTWTLHYLGKFNDDSGKLIVKIDDESRKVQEVIKITGRRGEKEIIFEKK</sequence>
<dbReference type="RefSeq" id="WP_248726199.1">
    <property type="nucleotide sequence ID" value="NZ_CP096829.1"/>
</dbReference>
<evidence type="ECO:0000313" key="2">
    <source>
        <dbReference type="Proteomes" id="UP000829998"/>
    </source>
</evidence>
<keyword evidence="2" id="KW-1185">Reference proteome</keyword>
<reference evidence="1 2" key="1">
    <citation type="submission" date="2022-04" db="EMBL/GenBank/DDBJ databases">
        <authorList>
            <person name="Ra J.-S."/>
            <person name="Kim S.-B."/>
        </authorList>
    </citation>
    <scope>NUCLEOTIDE SEQUENCE [LARGE SCALE GENOMIC DNA]</scope>
    <source>
        <strain evidence="1 2">MMS21-Er5</strain>
    </source>
</reference>
<evidence type="ECO:0000313" key="1">
    <source>
        <dbReference type="EMBL" id="UPZ13855.1"/>
    </source>
</evidence>
<accession>A0ABY4LQC7</accession>
<name>A0ABY4LQC7_9FLAO</name>